<dbReference type="InterPro" id="IPR038687">
    <property type="entry name" value="M-T4_sf"/>
</dbReference>
<dbReference type="Pfam" id="PF04491">
    <property type="entry name" value="Pox_T4_N"/>
    <property type="match status" value="1"/>
</dbReference>
<feature type="domain" description="Poxvirus T4 protein C-terminal" evidence="1">
    <location>
        <begin position="85"/>
        <end position="238"/>
    </location>
</feature>
<dbReference type="Pfam" id="PF04490">
    <property type="entry name" value="Pox_T4_C"/>
    <property type="match status" value="1"/>
</dbReference>
<gene>
    <name evidence="3" type="ORF">DpV84gp004</name>
    <name evidence="4" type="ORF">DpV84gp169</name>
</gene>
<dbReference type="Gene3D" id="2.60.240.30">
    <property type="match status" value="1"/>
</dbReference>
<reference evidence="4 5" key="1">
    <citation type="journal article" date="2005" name="J. Virol.">
        <title>Genome of deerpox virus.</title>
        <authorList>
            <person name="Afonso C.L."/>
            <person name="Delhon G."/>
            <person name="Tulman E.R."/>
            <person name="Lu Z."/>
            <person name="Zsak A."/>
            <person name="Becerra V.M."/>
            <person name="Zsak L."/>
            <person name="Kutish G.F."/>
            <person name="Rock D.L."/>
        </authorList>
    </citation>
    <scope>NUCLEOTIDE SEQUENCE [LARGE SCALE GENOMIC DNA]</scope>
    <source>
        <strain evidence="4">W-1170-84</strain>
    </source>
</reference>
<dbReference type="InterPro" id="IPR016399">
    <property type="entry name" value="Apoptosis_reg_M-T4"/>
</dbReference>
<sequence length="242" mass="27915">MDYTLLLLILNFIGWVHYSNSIAIQRCNEDEETTWEIEVGLCITTIDDFKASNTGCNMVYGPGGLIKEGNGFRIFVHDECDDTTNTNEFIVKYVDEAVYGLGRYVYTEMYTRNLSHIELAPECSKKIHVIVSCDEVNSELTYRHEKHEFSESEVEVTIKIDNTCIKHSSSLVQVRSLCEKKLKPVASKYIFSSNIGKLTCGFGTVENHNKYLKPCYPGSFDRSQYKKHQHNHIKKIFYYDEL</sequence>
<proteinExistence type="predicted"/>
<organismHost>
    <name type="scientific">Odocoileus hemionus</name>
    <name type="common">Mule deer</name>
    <name type="synonym">Cervus hemionus</name>
    <dbReference type="NCBI Taxonomy" id="9872"/>
</organismHost>
<organism evidence="4 5">
    <name type="scientific">Deerpox virus (strain W-1170-84)</name>
    <name type="common">DPV</name>
    <dbReference type="NCBI Taxonomy" id="305676"/>
    <lineage>
        <taxon>Viruses</taxon>
        <taxon>Varidnaviria</taxon>
        <taxon>Bamfordvirae</taxon>
        <taxon>Nucleocytoviricota</taxon>
        <taxon>Pokkesviricetes</taxon>
        <taxon>Chitovirales</taxon>
        <taxon>Poxviridae</taxon>
        <taxon>Chordopoxvirinae</taxon>
        <taxon>Cervidpoxvirus</taxon>
        <taxon>Cervidpoxvirus muledeerpox</taxon>
        <taxon>Mule deerpox virus</taxon>
    </lineage>
</organism>
<protein>
    <submittedName>
        <fullName evidence="4">ER-localized apoptosis regulator</fullName>
    </submittedName>
</protein>
<dbReference type="EMBL" id="AY689437">
    <property type="protein sequence ID" value="ABI98992.1"/>
    <property type="molecule type" value="Genomic_DNA"/>
</dbReference>
<feature type="domain" description="Poxvirus T4 protein N-terminal" evidence="2">
    <location>
        <begin position="34"/>
        <end position="80"/>
    </location>
</feature>
<dbReference type="EMBL" id="AY689437">
    <property type="protein sequence ID" value="ABI99152.1"/>
    <property type="molecule type" value="Genomic_DNA"/>
</dbReference>
<name>Q08F13_DPV84</name>
<dbReference type="Proteomes" id="UP000162522">
    <property type="component" value="Segment"/>
</dbReference>
<dbReference type="InterPro" id="IPR007580">
    <property type="entry name" value="Poxvirus_T4p_N"/>
</dbReference>
<dbReference type="PIRSF" id="PIRSF003796">
    <property type="entry name" value="Apoptosisregulator_M-T4"/>
    <property type="match status" value="1"/>
</dbReference>
<evidence type="ECO:0000313" key="3">
    <source>
        <dbReference type="EMBL" id="ABI98992.1"/>
    </source>
</evidence>
<accession>Q08F13</accession>
<evidence type="ECO:0000259" key="1">
    <source>
        <dbReference type="Pfam" id="PF04490"/>
    </source>
</evidence>
<evidence type="ECO:0000259" key="2">
    <source>
        <dbReference type="Pfam" id="PF04491"/>
    </source>
</evidence>
<evidence type="ECO:0000313" key="5">
    <source>
        <dbReference type="Proteomes" id="UP000162522"/>
    </source>
</evidence>
<dbReference type="InterPro" id="IPR007579">
    <property type="entry name" value="Poxvirus_T4p_C"/>
</dbReference>
<reference evidence="4" key="2">
    <citation type="submission" date="2006-10" db="EMBL/GenBank/DDBJ databases">
        <authorList>
            <person name="Afonso C.L."/>
            <person name="Delhon G."/>
            <person name="Tulman E.R."/>
            <person name="Lu Z."/>
            <person name="Zsak A."/>
            <person name="Becerra V.M."/>
            <person name="Kutish G.F."/>
            <person name="Rock D.L."/>
        </authorList>
    </citation>
    <scope>NUCLEOTIDE SEQUENCE</scope>
    <source>
        <strain evidence="4">W-1170-84</strain>
    </source>
</reference>
<evidence type="ECO:0000313" key="4">
    <source>
        <dbReference type="EMBL" id="ABI99152.1"/>
    </source>
</evidence>